<sequence length="172" mass="18573">MAFLVDRVVINEHWKALRGRIAELVARRIELAGSFAGGKMDTGSDDDPSDTIAHEGDADVINAELDRLQICRQAPERVQANGRTDKVRLGSVVLVLDTDAEETFTYVIVGDWSPTAGNGIKWVSHRSPVGLALVGKQVGEEVGIDIPRGSRHLVIVEIKLISDLAHDATTAA</sequence>
<feature type="domain" description="Transcription elongation factor GreA/GreB C-terminal" evidence="1">
    <location>
        <begin position="84"/>
        <end position="159"/>
    </location>
</feature>
<dbReference type="Pfam" id="PF01272">
    <property type="entry name" value="GreA_GreB"/>
    <property type="match status" value="1"/>
</dbReference>
<evidence type="ECO:0000313" key="2">
    <source>
        <dbReference type="EMBL" id="OGH80616.1"/>
    </source>
</evidence>
<dbReference type="PANTHER" id="PTHR30437">
    <property type="entry name" value="TRANSCRIPTION ELONGATION FACTOR GREA"/>
    <property type="match status" value="1"/>
</dbReference>
<evidence type="ECO:0000313" key="3">
    <source>
        <dbReference type="Proteomes" id="UP000178726"/>
    </source>
</evidence>
<name>A0A1F6N9L1_9BACT</name>
<dbReference type="GO" id="GO:0032784">
    <property type="term" value="P:regulation of DNA-templated transcription elongation"/>
    <property type="evidence" value="ECO:0007669"/>
    <property type="project" value="InterPro"/>
</dbReference>
<dbReference type="Proteomes" id="UP000178726">
    <property type="component" value="Unassembled WGS sequence"/>
</dbReference>
<dbReference type="PROSITE" id="PS00830">
    <property type="entry name" value="GREAB_2"/>
    <property type="match status" value="1"/>
</dbReference>
<evidence type="ECO:0000259" key="1">
    <source>
        <dbReference type="Pfam" id="PF01272"/>
    </source>
</evidence>
<dbReference type="PANTHER" id="PTHR30437:SF4">
    <property type="entry name" value="TRANSCRIPTION ELONGATION FACTOR GREA"/>
    <property type="match status" value="1"/>
</dbReference>
<dbReference type="InterPro" id="IPR036953">
    <property type="entry name" value="GreA/GreB_C_sf"/>
</dbReference>
<reference evidence="2 3" key="1">
    <citation type="journal article" date="2016" name="Nat. Commun.">
        <title>Thousands of microbial genomes shed light on interconnected biogeochemical processes in an aquifer system.</title>
        <authorList>
            <person name="Anantharaman K."/>
            <person name="Brown C.T."/>
            <person name="Hug L.A."/>
            <person name="Sharon I."/>
            <person name="Castelle C.J."/>
            <person name="Probst A.J."/>
            <person name="Thomas B.C."/>
            <person name="Singh A."/>
            <person name="Wilkins M.J."/>
            <person name="Karaoz U."/>
            <person name="Brodie E.L."/>
            <person name="Williams K.H."/>
            <person name="Hubbard S.S."/>
            <person name="Banfield J.F."/>
        </authorList>
    </citation>
    <scope>NUCLEOTIDE SEQUENCE [LARGE SCALE GENOMIC DNA]</scope>
</reference>
<dbReference type="SUPFAM" id="SSF54534">
    <property type="entry name" value="FKBP-like"/>
    <property type="match status" value="1"/>
</dbReference>
<dbReference type="Gene3D" id="3.10.50.30">
    <property type="entry name" value="Transcription elongation factor, GreA/GreB, C-terminal domain"/>
    <property type="match status" value="1"/>
</dbReference>
<accession>A0A1F6N9L1</accession>
<proteinExistence type="predicted"/>
<dbReference type="GO" id="GO:0070063">
    <property type="term" value="F:RNA polymerase binding"/>
    <property type="evidence" value="ECO:0007669"/>
    <property type="project" value="InterPro"/>
</dbReference>
<dbReference type="InterPro" id="IPR001437">
    <property type="entry name" value="Tscrpt_elong_fac_GreA/B_C"/>
</dbReference>
<comment type="caution">
    <text evidence="2">The sequence shown here is derived from an EMBL/GenBank/DDBJ whole genome shotgun (WGS) entry which is preliminary data.</text>
</comment>
<organism evidence="2 3">
    <name type="scientific">Candidatus Magasanikbacteria bacterium RIFCSPLOWO2_02_FULL_44_11</name>
    <dbReference type="NCBI Taxonomy" id="1798689"/>
    <lineage>
        <taxon>Bacteria</taxon>
        <taxon>Candidatus Magasanikiibacteriota</taxon>
    </lineage>
</organism>
<dbReference type="GO" id="GO:0003677">
    <property type="term" value="F:DNA binding"/>
    <property type="evidence" value="ECO:0007669"/>
    <property type="project" value="InterPro"/>
</dbReference>
<gene>
    <name evidence="2" type="ORF">A3I29_04280</name>
</gene>
<dbReference type="AlphaFoldDB" id="A0A1F6N9L1"/>
<dbReference type="InterPro" id="IPR018151">
    <property type="entry name" value="TF_GreA/GreB_CS"/>
</dbReference>
<protein>
    <recommendedName>
        <fullName evidence="1">Transcription elongation factor GreA/GreB C-terminal domain-containing protein</fullName>
    </recommendedName>
</protein>
<dbReference type="STRING" id="1798689.A3I29_04280"/>
<dbReference type="GO" id="GO:0006354">
    <property type="term" value="P:DNA-templated transcription elongation"/>
    <property type="evidence" value="ECO:0007669"/>
    <property type="project" value="TreeGrafter"/>
</dbReference>
<dbReference type="EMBL" id="MFQK01000038">
    <property type="protein sequence ID" value="OGH80616.1"/>
    <property type="molecule type" value="Genomic_DNA"/>
</dbReference>
<dbReference type="InterPro" id="IPR023459">
    <property type="entry name" value="Tscrpt_elong_fac_GreA/B_fam"/>
</dbReference>